<keyword evidence="4 8" id="KW-0560">Oxidoreductase</keyword>
<dbReference type="SUPFAM" id="SSF52833">
    <property type="entry name" value="Thioredoxin-like"/>
    <property type="match status" value="1"/>
</dbReference>
<dbReference type="PANTHER" id="PTHR11592:SF78">
    <property type="entry name" value="GLUTATHIONE PEROXIDASE"/>
    <property type="match status" value="1"/>
</dbReference>
<dbReference type="PANTHER" id="PTHR11592">
    <property type="entry name" value="GLUTATHIONE PEROXIDASE"/>
    <property type="match status" value="1"/>
</dbReference>
<dbReference type="PROSITE" id="PS00763">
    <property type="entry name" value="GLUTATHIONE_PEROXID_2"/>
    <property type="match status" value="1"/>
</dbReference>
<name>A0A2U9R5N8_PICKU</name>
<comment type="similarity">
    <text evidence="1 8">Belongs to the glutathione peroxidase family.</text>
</comment>
<keyword evidence="5" id="KW-0676">Redox-active center</keyword>
<dbReference type="VEuPathDB" id="FungiDB:C5L36_0C02430"/>
<feature type="domain" description="Thioredoxin" evidence="9">
    <location>
        <begin position="13"/>
        <end position="175"/>
    </location>
</feature>
<evidence type="ECO:0000256" key="7">
    <source>
        <dbReference type="PIRSR" id="PIRSR000303-1"/>
    </source>
</evidence>
<dbReference type="PROSITE" id="PS00460">
    <property type="entry name" value="GLUTATHIONE_PEROXID_1"/>
    <property type="match status" value="1"/>
</dbReference>
<evidence type="ECO:0000313" key="10">
    <source>
        <dbReference type="EMBL" id="AWU76299.1"/>
    </source>
</evidence>
<evidence type="ECO:0000256" key="4">
    <source>
        <dbReference type="ARBA" id="ARBA00023002"/>
    </source>
</evidence>
<keyword evidence="2 8" id="KW-0575">Peroxidase</keyword>
<dbReference type="EMBL" id="CP028775">
    <property type="protein sequence ID" value="AWU76299.1"/>
    <property type="molecule type" value="Genomic_DNA"/>
</dbReference>
<protein>
    <recommendedName>
        <fullName evidence="8">Glutathione peroxidase</fullName>
    </recommendedName>
</protein>
<evidence type="ECO:0000256" key="5">
    <source>
        <dbReference type="ARBA" id="ARBA00023284"/>
    </source>
</evidence>
<dbReference type="InterPro" id="IPR000889">
    <property type="entry name" value="Glutathione_peroxidase"/>
</dbReference>
<dbReference type="RefSeq" id="XP_029321776.1">
    <property type="nucleotide sequence ID" value="XM_029465916.1"/>
</dbReference>
<dbReference type="OrthoDB" id="446890at2759"/>
<keyword evidence="11" id="KW-1185">Reference proteome</keyword>
<evidence type="ECO:0000259" key="9">
    <source>
        <dbReference type="PROSITE" id="PS51352"/>
    </source>
</evidence>
<feature type="active site" evidence="7">
    <location>
        <position position="51"/>
    </location>
</feature>
<sequence>MLRTASKHYLHTLTNMSKFYTFTATKNNGEPFPMEDLKGKVVLIVNTASKCGFTPQYEGLEELYKKYKDQGFTIIGFPCNQFAGQEPGSPEEIAEFCKINYGVSFPIMKKIDVNGSNADPLYEWLKAEKPGLLGFKGIKWNFEKFLVDKEGNVVNRYSSIKTPAAIEGDIEKLLKQ</sequence>
<dbReference type="InterPro" id="IPR029760">
    <property type="entry name" value="GPX_CS"/>
</dbReference>
<dbReference type="Proteomes" id="UP000249293">
    <property type="component" value="Chromosome 3"/>
</dbReference>
<dbReference type="FunFam" id="3.40.30.10:FF:000010">
    <property type="entry name" value="Glutathione peroxidase"/>
    <property type="match status" value="1"/>
</dbReference>
<evidence type="ECO:0000256" key="3">
    <source>
        <dbReference type="ARBA" id="ARBA00022862"/>
    </source>
</evidence>
<evidence type="ECO:0000256" key="1">
    <source>
        <dbReference type="ARBA" id="ARBA00006926"/>
    </source>
</evidence>
<evidence type="ECO:0000313" key="11">
    <source>
        <dbReference type="Proteomes" id="UP000249293"/>
    </source>
</evidence>
<evidence type="ECO:0000256" key="2">
    <source>
        <dbReference type="ARBA" id="ARBA00022559"/>
    </source>
</evidence>
<reference evidence="10 11" key="1">
    <citation type="submission" date="2018-06" db="EMBL/GenBank/DDBJ databases">
        <title>Population genomics shows no distinction between pathogenic Candida krusei and environmental Pichia kudriavzevii: One species, four names.</title>
        <authorList>
            <person name="Douglass A.P."/>
            <person name="Offei B."/>
            <person name="Braun-Galleani S."/>
            <person name="Coughlan A.Y."/>
            <person name="Martos A."/>
            <person name="Ortiz-Merino R.A."/>
            <person name="Byrne K.P."/>
            <person name="Wolfe K.H."/>
        </authorList>
    </citation>
    <scope>NUCLEOTIDE SEQUENCE [LARGE SCALE GENOMIC DNA]</scope>
    <source>
        <strain evidence="10 11">CBS573</strain>
    </source>
</reference>
<dbReference type="GO" id="GO:0034599">
    <property type="term" value="P:cellular response to oxidative stress"/>
    <property type="evidence" value="ECO:0007669"/>
    <property type="project" value="TreeGrafter"/>
</dbReference>
<dbReference type="PRINTS" id="PR01011">
    <property type="entry name" value="GLUTPROXDASE"/>
</dbReference>
<dbReference type="InterPro" id="IPR029759">
    <property type="entry name" value="GPX_AS"/>
</dbReference>
<dbReference type="STRING" id="4909.A0A2U9R5N8"/>
<comment type="catalytic activity">
    <reaction evidence="6">
        <text>a hydroperoxide + [thioredoxin]-dithiol = an alcohol + [thioredoxin]-disulfide + H2O</text>
        <dbReference type="Rhea" id="RHEA:62620"/>
        <dbReference type="Rhea" id="RHEA-COMP:10698"/>
        <dbReference type="Rhea" id="RHEA-COMP:10700"/>
        <dbReference type="ChEBI" id="CHEBI:15377"/>
        <dbReference type="ChEBI" id="CHEBI:29950"/>
        <dbReference type="ChEBI" id="CHEBI:30879"/>
        <dbReference type="ChEBI" id="CHEBI:35924"/>
        <dbReference type="ChEBI" id="CHEBI:50058"/>
        <dbReference type="EC" id="1.11.1.24"/>
    </reaction>
</comment>
<dbReference type="PROSITE" id="PS51352">
    <property type="entry name" value="THIOREDOXIN_2"/>
    <property type="match status" value="1"/>
</dbReference>
<accession>A0A2U9R5N8</accession>
<dbReference type="PIRSF" id="PIRSF000303">
    <property type="entry name" value="Glutathion_perox"/>
    <property type="match status" value="1"/>
</dbReference>
<dbReference type="CDD" id="cd00340">
    <property type="entry name" value="GSH_Peroxidase"/>
    <property type="match status" value="1"/>
</dbReference>
<dbReference type="PROSITE" id="PS51355">
    <property type="entry name" value="GLUTATHIONE_PEROXID_3"/>
    <property type="match status" value="1"/>
</dbReference>
<organism evidence="10 11">
    <name type="scientific">Pichia kudriavzevii</name>
    <name type="common">Yeast</name>
    <name type="synonym">Issatchenkia orientalis</name>
    <dbReference type="NCBI Taxonomy" id="4909"/>
    <lineage>
        <taxon>Eukaryota</taxon>
        <taxon>Fungi</taxon>
        <taxon>Dikarya</taxon>
        <taxon>Ascomycota</taxon>
        <taxon>Saccharomycotina</taxon>
        <taxon>Pichiomycetes</taxon>
        <taxon>Pichiales</taxon>
        <taxon>Pichiaceae</taxon>
        <taxon>Pichia</taxon>
    </lineage>
</organism>
<dbReference type="InterPro" id="IPR013766">
    <property type="entry name" value="Thioredoxin_domain"/>
</dbReference>
<evidence type="ECO:0000256" key="6">
    <source>
        <dbReference type="ARBA" id="ARBA00049091"/>
    </source>
</evidence>
<dbReference type="GO" id="GO:0140824">
    <property type="term" value="F:thioredoxin-dependent peroxiredoxin activity"/>
    <property type="evidence" value="ECO:0007669"/>
    <property type="project" value="UniProtKB-EC"/>
</dbReference>
<dbReference type="AlphaFoldDB" id="A0A2U9R5N8"/>
<dbReference type="Pfam" id="PF00255">
    <property type="entry name" value="GSHPx"/>
    <property type="match status" value="1"/>
</dbReference>
<dbReference type="InterPro" id="IPR036249">
    <property type="entry name" value="Thioredoxin-like_sf"/>
</dbReference>
<dbReference type="Gene3D" id="3.40.30.10">
    <property type="entry name" value="Glutaredoxin"/>
    <property type="match status" value="1"/>
</dbReference>
<proteinExistence type="inferred from homology"/>
<evidence type="ECO:0000256" key="8">
    <source>
        <dbReference type="RuleBase" id="RU000499"/>
    </source>
</evidence>
<keyword evidence="3" id="KW-0049">Antioxidant</keyword>
<gene>
    <name evidence="10" type="ORF">C5L36_0C02430</name>
</gene>
<dbReference type="KEGG" id="pkz:C5L36_0C02430"/>
<dbReference type="GeneID" id="40384094"/>